<dbReference type="InterPro" id="IPR000595">
    <property type="entry name" value="cNMP-bd_dom"/>
</dbReference>
<reference evidence="6 7" key="1">
    <citation type="submission" date="2024-06" db="EMBL/GenBank/DDBJ databases">
        <title>Genomic Encyclopedia of Type Strains, Phase IV (KMG-IV): sequencing the most valuable type-strain genomes for metagenomic binning, comparative biology and taxonomic classification.</title>
        <authorList>
            <person name="Goeker M."/>
        </authorList>
    </citation>
    <scope>NUCLEOTIDE SEQUENCE [LARGE SCALE GENOMIC DNA]</scope>
    <source>
        <strain evidence="6 7">DSM 21331</strain>
    </source>
</reference>
<dbReference type="RefSeq" id="WP_238282716.1">
    <property type="nucleotide sequence ID" value="NZ_BPQL01000190.1"/>
</dbReference>
<dbReference type="PROSITE" id="PS51063">
    <property type="entry name" value="HTH_CRP_2"/>
    <property type="match status" value="1"/>
</dbReference>
<sequence>MQASFLRPDQSARGSAGALIRRLEQFATLEEAGHAALERIAGTASSVAARTDLIREGETPNGIFIILDGIACRSKLRRGGARQITAYLIPGDFCDLDLALRPRMDHTISTISTCRVAHLDFPSIQRLAGEAGNLVQTMRRGTLVDDATLREWLLNIGSRSAIQRMAHLFCEMLTRFRAVGLAQGDCYELPISQLDLAETTGLSTVHVNRTLQELRRQGLIEFRSRSLMIRNLAHLQILGEFDPTYLSLRDSVAA</sequence>
<accession>A0ABV2L4M1</accession>
<keyword evidence="3" id="KW-0804">Transcription</keyword>
<comment type="caution">
    <text evidence="6">The sequence shown here is derived from an EMBL/GenBank/DDBJ whole genome shotgun (WGS) entry which is preliminary data.</text>
</comment>
<dbReference type="InterPro" id="IPR012318">
    <property type="entry name" value="HTH_CRP"/>
</dbReference>
<dbReference type="Gene3D" id="2.60.120.10">
    <property type="entry name" value="Jelly Rolls"/>
    <property type="match status" value="1"/>
</dbReference>
<gene>
    <name evidence="6" type="ORF">ABID43_002318</name>
</gene>
<evidence type="ECO:0000259" key="5">
    <source>
        <dbReference type="PROSITE" id="PS51063"/>
    </source>
</evidence>
<dbReference type="InterPro" id="IPR036388">
    <property type="entry name" value="WH-like_DNA-bd_sf"/>
</dbReference>
<dbReference type="InterPro" id="IPR036390">
    <property type="entry name" value="WH_DNA-bd_sf"/>
</dbReference>
<keyword evidence="2" id="KW-0238">DNA-binding</keyword>
<dbReference type="Gene3D" id="1.10.10.10">
    <property type="entry name" value="Winged helix-like DNA-binding domain superfamily/Winged helix DNA-binding domain"/>
    <property type="match status" value="1"/>
</dbReference>
<evidence type="ECO:0000313" key="7">
    <source>
        <dbReference type="Proteomes" id="UP001549145"/>
    </source>
</evidence>
<dbReference type="InterPro" id="IPR018490">
    <property type="entry name" value="cNMP-bd_dom_sf"/>
</dbReference>
<dbReference type="InterPro" id="IPR014710">
    <property type="entry name" value="RmlC-like_jellyroll"/>
</dbReference>
<dbReference type="Proteomes" id="UP001549145">
    <property type="component" value="Unassembled WGS sequence"/>
</dbReference>
<dbReference type="SUPFAM" id="SSF51206">
    <property type="entry name" value="cAMP-binding domain-like"/>
    <property type="match status" value="1"/>
</dbReference>
<keyword evidence="7" id="KW-1185">Reference proteome</keyword>
<evidence type="ECO:0000259" key="4">
    <source>
        <dbReference type="PROSITE" id="PS50042"/>
    </source>
</evidence>
<dbReference type="PROSITE" id="PS50042">
    <property type="entry name" value="CNMP_BINDING_3"/>
    <property type="match status" value="1"/>
</dbReference>
<dbReference type="SUPFAM" id="SSF46785">
    <property type="entry name" value="Winged helix' DNA-binding domain"/>
    <property type="match status" value="1"/>
</dbReference>
<evidence type="ECO:0000256" key="3">
    <source>
        <dbReference type="ARBA" id="ARBA00023163"/>
    </source>
</evidence>
<proteinExistence type="predicted"/>
<evidence type="ECO:0000256" key="2">
    <source>
        <dbReference type="ARBA" id="ARBA00023125"/>
    </source>
</evidence>
<dbReference type="EMBL" id="JBEPMM010000005">
    <property type="protein sequence ID" value="MET3692778.1"/>
    <property type="molecule type" value="Genomic_DNA"/>
</dbReference>
<organism evidence="6 7">
    <name type="scientific">Methylobacterium goesingense</name>
    <dbReference type="NCBI Taxonomy" id="243690"/>
    <lineage>
        <taxon>Bacteria</taxon>
        <taxon>Pseudomonadati</taxon>
        <taxon>Pseudomonadota</taxon>
        <taxon>Alphaproteobacteria</taxon>
        <taxon>Hyphomicrobiales</taxon>
        <taxon>Methylobacteriaceae</taxon>
        <taxon>Methylobacterium</taxon>
    </lineage>
</organism>
<dbReference type="Pfam" id="PF13545">
    <property type="entry name" value="HTH_Crp_2"/>
    <property type="match status" value="1"/>
</dbReference>
<dbReference type="CDD" id="cd00038">
    <property type="entry name" value="CAP_ED"/>
    <property type="match status" value="1"/>
</dbReference>
<feature type="domain" description="HTH crp-type" evidence="5">
    <location>
        <begin position="159"/>
        <end position="233"/>
    </location>
</feature>
<name>A0ABV2L4M1_9HYPH</name>
<evidence type="ECO:0000313" key="6">
    <source>
        <dbReference type="EMBL" id="MET3692778.1"/>
    </source>
</evidence>
<dbReference type="SMART" id="SM00419">
    <property type="entry name" value="HTH_CRP"/>
    <property type="match status" value="1"/>
</dbReference>
<feature type="domain" description="Cyclic nucleotide-binding" evidence="4">
    <location>
        <begin position="53"/>
        <end position="145"/>
    </location>
</feature>
<dbReference type="Pfam" id="PF00027">
    <property type="entry name" value="cNMP_binding"/>
    <property type="match status" value="1"/>
</dbReference>
<protein>
    <submittedName>
        <fullName evidence="6">CRP-like cAMP-binding protein</fullName>
    </submittedName>
</protein>
<keyword evidence="1" id="KW-0805">Transcription regulation</keyword>
<evidence type="ECO:0000256" key="1">
    <source>
        <dbReference type="ARBA" id="ARBA00023015"/>
    </source>
</evidence>